<organism evidence="3 4">
    <name type="scientific">Actinoplanes awajinensis subsp. mycoplanecinus</name>
    <dbReference type="NCBI Taxonomy" id="135947"/>
    <lineage>
        <taxon>Bacteria</taxon>
        <taxon>Bacillati</taxon>
        <taxon>Actinomycetota</taxon>
        <taxon>Actinomycetes</taxon>
        <taxon>Micromonosporales</taxon>
        <taxon>Micromonosporaceae</taxon>
        <taxon>Actinoplanes</taxon>
    </lineage>
</organism>
<dbReference type="SUPFAM" id="SSF52172">
    <property type="entry name" value="CheY-like"/>
    <property type="match status" value="1"/>
</dbReference>
<dbReference type="GO" id="GO:0000160">
    <property type="term" value="P:phosphorelay signal transduction system"/>
    <property type="evidence" value="ECO:0007669"/>
    <property type="project" value="InterPro"/>
</dbReference>
<protein>
    <submittedName>
        <fullName evidence="3">Two-component system response regulator</fullName>
    </submittedName>
</protein>
<dbReference type="PANTHER" id="PTHR44520">
    <property type="entry name" value="RESPONSE REGULATOR RCP1-RELATED"/>
    <property type="match status" value="1"/>
</dbReference>
<dbReference type="CDD" id="cd17557">
    <property type="entry name" value="REC_Rcp-like"/>
    <property type="match status" value="1"/>
</dbReference>
<name>A0A117MPF9_9ACTN</name>
<reference evidence="3 4" key="1">
    <citation type="submission" date="2015-10" db="EMBL/GenBank/DDBJ databases">
        <authorList>
            <person name="Gilbert D.G."/>
        </authorList>
    </citation>
    <scope>NUCLEOTIDE SEQUENCE [LARGE SCALE GENOMIC DNA]</scope>
    <source>
        <strain evidence="3 4">NRRL B-16712</strain>
    </source>
</reference>
<feature type="modified residue" description="4-aspartylphosphate" evidence="1">
    <location>
        <position position="72"/>
    </location>
</feature>
<dbReference type="Pfam" id="PF00072">
    <property type="entry name" value="Response_reg"/>
    <property type="match status" value="1"/>
</dbReference>
<evidence type="ECO:0000256" key="1">
    <source>
        <dbReference type="PROSITE-ProRule" id="PRU00169"/>
    </source>
</evidence>
<keyword evidence="4" id="KW-1185">Reference proteome</keyword>
<gene>
    <name evidence="3" type="ORF">ADL15_31505</name>
</gene>
<evidence type="ECO:0000259" key="2">
    <source>
        <dbReference type="PROSITE" id="PS50110"/>
    </source>
</evidence>
<dbReference type="PANTHER" id="PTHR44520:SF2">
    <property type="entry name" value="RESPONSE REGULATOR RCP1"/>
    <property type="match status" value="1"/>
</dbReference>
<dbReference type="InterPro" id="IPR052893">
    <property type="entry name" value="TCS_response_regulator"/>
</dbReference>
<keyword evidence="1" id="KW-0597">Phosphoprotein</keyword>
<evidence type="ECO:0000313" key="4">
    <source>
        <dbReference type="Proteomes" id="UP000053244"/>
    </source>
</evidence>
<dbReference type="InterPro" id="IPR001789">
    <property type="entry name" value="Sig_transdc_resp-reg_receiver"/>
</dbReference>
<dbReference type="InterPro" id="IPR011006">
    <property type="entry name" value="CheY-like_superfamily"/>
</dbReference>
<dbReference type="EMBL" id="LLZH01000287">
    <property type="protein sequence ID" value="KUL28585.1"/>
    <property type="molecule type" value="Genomic_DNA"/>
</dbReference>
<proteinExistence type="predicted"/>
<accession>A0A117MPF9</accession>
<evidence type="ECO:0000313" key="3">
    <source>
        <dbReference type="EMBL" id="KUL28585.1"/>
    </source>
</evidence>
<dbReference type="SMART" id="SM00448">
    <property type="entry name" value="REC"/>
    <property type="match status" value="1"/>
</dbReference>
<dbReference type="Proteomes" id="UP000053244">
    <property type="component" value="Unassembled WGS sequence"/>
</dbReference>
<comment type="caution">
    <text evidence="3">The sequence shown here is derived from an EMBL/GenBank/DDBJ whole genome shotgun (WGS) entry which is preliminary data.</text>
</comment>
<feature type="domain" description="Response regulatory" evidence="2">
    <location>
        <begin position="14"/>
        <end position="139"/>
    </location>
</feature>
<dbReference type="PROSITE" id="PS50110">
    <property type="entry name" value="RESPONSE_REGULATORY"/>
    <property type="match status" value="1"/>
</dbReference>
<dbReference type="Gene3D" id="3.40.50.2300">
    <property type="match status" value="1"/>
</dbReference>
<dbReference type="AlphaFoldDB" id="A0A117MPF9"/>
<sequence length="157" mass="17230">MGTTAAVVGPRPLHMLIVDDDEADVLLIEEALETALVPPVTSRVADGRQAVDFLRRRGYYEQARRPDLVLLDLNMPRMNGHEVLAELKGDADLCSIPVVVLTTSNAAEEIQASYAEHASAVVTKPLDLPSFEAVVRTINDFYLDVAALPHRYPLRLA</sequence>